<organism evidence="1">
    <name type="scientific">marine sediment metagenome</name>
    <dbReference type="NCBI Taxonomy" id="412755"/>
    <lineage>
        <taxon>unclassified sequences</taxon>
        <taxon>metagenomes</taxon>
        <taxon>ecological metagenomes</taxon>
    </lineage>
</organism>
<evidence type="ECO:0000313" key="1">
    <source>
        <dbReference type="EMBL" id="KKL15375.1"/>
    </source>
</evidence>
<sequence length="106" mass="12667">MAQQTNVSICDMCKDRIAKDKCQLCKNDICSYRACLREFRIQLRSGGDSREGIISIPFCRRCWDKVGEGIIYRKDFWDEEFLKKISKDFEDYIRKRVILDKLEDKK</sequence>
<proteinExistence type="predicted"/>
<name>A0A0F9B165_9ZZZZ</name>
<protein>
    <submittedName>
        <fullName evidence="1">Uncharacterized protein</fullName>
    </submittedName>
</protein>
<reference evidence="1" key="1">
    <citation type="journal article" date="2015" name="Nature">
        <title>Complex archaea that bridge the gap between prokaryotes and eukaryotes.</title>
        <authorList>
            <person name="Spang A."/>
            <person name="Saw J.H."/>
            <person name="Jorgensen S.L."/>
            <person name="Zaremba-Niedzwiedzka K."/>
            <person name="Martijn J."/>
            <person name="Lind A.E."/>
            <person name="van Eijk R."/>
            <person name="Schleper C."/>
            <person name="Guy L."/>
            <person name="Ettema T.J."/>
        </authorList>
    </citation>
    <scope>NUCLEOTIDE SEQUENCE</scope>
</reference>
<gene>
    <name evidence="1" type="ORF">LCGC14_2506210</name>
</gene>
<dbReference type="EMBL" id="LAZR01040084">
    <property type="protein sequence ID" value="KKL15375.1"/>
    <property type="molecule type" value="Genomic_DNA"/>
</dbReference>
<accession>A0A0F9B165</accession>
<comment type="caution">
    <text evidence="1">The sequence shown here is derived from an EMBL/GenBank/DDBJ whole genome shotgun (WGS) entry which is preliminary data.</text>
</comment>
<dbReference type="AlphaFoldDB" id="A0A0F9B165"/>